<sequence length="380" mass="43621">MKFKATPEAAITYIKFSVIILFTWPPRLGASKRTQFLFEVGWFISWLISILLVIPLGYAAYDQRKNTLNFTKSVCLAISCAQVVAKMLIAMCQRNRFQILINEMENFVKNSKNNDRKILVNYVKRVSVPMIVFNFLSISACVGVICGPLVLDQPFPTEAKYPFSVDKHPVFDLIFLHQAIAGFQCGSIGAIDCQVALLLWYMVARLDMLTFQLKNINKLSDLKNCVRTHQYLLWYIKELVQCARYFVLTSIIMTTLSIIFGGIHIIGEQPLTVKLQFIIIDCGFSYLLYHSAWPAENLIRASERIGSILYEINWTKNSQEFNKIMMIIIQRSQKPTTITIAGFVPRLSLSYYATFLSKTFSFFTTLRIILTKMEAQDDHQ</sequence>
<reference evidence="11" key="1">
    <citation type="journal article" date="2018" name="Front. Physiol.">
        <title>Differential Expression Analysis of Olfactory Genes Based on a Combination of Sequencing Platforms and Behavioral Investigations in Aphidius gifuensis.</title>
        <authorList>
            <person name="Fan J."/>
            <person name="Zhang Q."/>
            <person name="Xu Q."/>
            <person name="Xue W."/>
            <person name="Han Z."/>
            <person name="Sun J."/>
            <person name="Chen J."/>
        </authorList>
    </citation>
    <scope>NUCLEOTIDE SEQUENCE</scope>
</reference>
<feature type="transmembrane region" description="Helical" evidence="10">
    <location>
        <begin position="36"/>
        <end position="58"/>
    </location>
</feature>
<evidence type="ECO:0000256" key="5">
    <source>
        <dbReference type="ARBA" id="ARBA00022725"/>
    </source>
</evidence>
<dbReference type="OrthoDB" id="7179992at2759"/>
<evidence type="ECO:0000256" key="1">
    <source>
        <dbReference type="ARBA" id="ARBA00004651"/>
    </source>
</evidence>
<accession>A0A3S9LWA4</accession>
<evidence type="ECO:0000256" key="3">
    <source>
        <dbReference type="ARBA" id="ARBA00022606"/>
    </source>
</evidence>
<evidence type="ECO:0000256" key="7">
    <source>
        <dbReference type="ARBA" id="ARBA00023136"/>
    </source>
</evidence>
<keyword evidence="8 10" id="KW-0675">Receptor</keyword>
<keyword evidence="7 10" id="KW-0472">Membrane</keyword>
<dbReference type="Pfam" id="PF02949">
    <property type="entry name" value="7tm_6"/>
    <property type="match status" value="1"/>
</dbReference>
<protein>
    <recommendedName>
        <fullName evidence="10">Odorant receptor</fullName>
    </recommendedName>
</protein>
<comment type="subcellular location">
    <subcellularLocation>
        <location evidence="1 10">Cell membrane</location>
        <topology evidence="1 10">Multi-pass membrane protein</topology>
    </subcellularLocation>
</comment>
<name>A0A3S9LWA4_APHGI</name>
<evidence type="ECO:0000256" key="6">
    <source>
        <dbReference type="ARBA" id="ARBA00022989"/>
    </source>
</evidence>
<dbReference type="GO" id="GO:0007165">
    <property type="term" value="P:signal transduction"/>
    <property type="evidence" value="ECO:0007669"/>
    <property type="project" value="UniProtKB-KW"/>
</dbReference>
<dbReference type="GO" id="GO:0005886">
    <property type="term" value="C:plasma membrane"/>
    <property type="evidence" value="ECO:0007669"/>
    <property type="project" value="UniProtKB-SubCell"/>
</dbReference>
<evidence type="ECO:0000256" key="8">
    <source>
        <dbReference type="ARBA" id="ARBA00023170"/>
    </source>
</evidence>
<organism evidence="11">
    <name type="scientific">Aphidius gifuensis</name>
    <name type="common">Parasitoid wasp</name>
    <dbReference type="NCBI Taxonomy" id="684658"/>
    <lineage>
        <taxon>Eukaryota</taxon>
        <taxon>Metazoa</taxon>
        <taxon>Ecdysozoa</taxon>
        <taxon>Arthropoda</taxon>
        <taxon>Hexapoda</taxon>
        <taxon>Insecta</taxon>
        <taxon>Pterygota</taxon>
        <taxon>Neoptera</taxon>
        <taxon>Endopterygota</taxon>
        <taxon>Hymenoptera</taxon>
        <taxon>Apocrita</taxon>
        <taxon>Ichneumonoidea</taxon>
        <taxon>Braconidae</taxon>
        <taxon>Aphidiinae</taxon>
        <taxon>Aphidius</taxon>
    </lineage>
</organism>
<keyword evidence="4 10" id="KW-0812">Transmembrane</keyword>
<dbReference type="PANTHER" id="PTHR21137">
    <property type="entry name" value="ODORANT RECEPTOR"/>
    <property type="match status" value="1"/>
</dbReference>
<evidence type="ECO:0000256" key="4">
    <source>
        <dbReference type="ARBA" id="ARBA00022692"/>
    </source>
</evidence>
<feature type="transmembrane region" description="Helical" evidence="10">
    <location>
        <begin position="126"/>
        <end position="151"/>
    </location>
</feature>
<feature type="transmembrane region" description="Helical" evidence="10">
    <location>
        <begin position="245"/>
        <end position="267"/>
    </location>
</feature>
<evidence type="ECO:0000256" key="2">
    <source>
        <dbReference type="ARBA" id="ARBA00022475"/>
    </source>
</evidence>
<dbReference type="InterPro" id="IPR004117">
    <property type="entry name" value="7tm6_olfct_rcpt"/>
</dbReference>
<evidence type="ECO:0000256" key="10">
    <source>
        <dbReference type="RuleBase" id="RU351113"/>
    </source>
</evidence>
<feature type="transmembrane region" description="Helical" evidence="10">
    <location>
        <begin position="6"/>
        <end position="24"/>
    </location>
</feature>
<feature type="transmembrane region" description="Helical" evidence="10">
    <location>
        <begin position="179"/>
        <end position="204"/>
    </location>
</feature>
<evidence type="ECO:0000313" key="11">
    <source>
        <dbReference type="EMBL" id="AZQ24907.1"/>
    </source>
</evidence>
<keyword evidence="5 10" id="KW-0552">Olfaction</keyword>
<proteinExistence type="evidence at transcript level"/>
<keyword evidence="9 10" id="KW-0807">Transducer</keyword>
<dbReference type="GO" id="GO:0004984">
    <property type="term" value="F:olfactory receptor activity"/>
    <property type="evidence" value="ECO:0007669"/>
    <property type="project" value="InterPro"/>
</dbReference>
<dbReference type="AlphaFoldDB" id="A0A3S9LWA4"/>
<evidence type="ECO:0000256" key="9">
    <source>
        <dbReference type="ARBA" id="ARBA00023224"/>
    </source>
</evidence>
<dbReference type="PANTHER" id="PTHR21137:SF35">
    <property type="entry name" value="ODORANT RECEPTOR 19A-RELATED"/>
    <property type="match status" value="1"/>
</dbReference>
<comment type="similarity">
    <text evidence="10">Belongs to the insect chemoreceptor superfamily. Heteromeric odorant receptor channel (TC 1.A.69) family.</text>
</comment>
<dbReference type="GO" id="GO:0005549">
    <property type="term" value="F:odorant binding"/>
    <property type="evidence" value="ECO:0007669"/>
    <property type="project" value="InterPro"/>
</dbReference>
<keyword evidence="2" id="KW-1003">Cell membrane</keyword>
<keyword evidence="3 10" id="KW-0716">Sensory transduction</keyword>
<keyword evidence="6 10" id="KW-1133">Transmembrane helix</keyword>
<comment type="caution">
    <text evidence="10">Lacks conserved residue(s) required for the propagation of feature annotation.</text>
</comment>
<dbReference type="EMBL" id="MK048966">
    <property type="protein sequence ID" value="AZQ24907.1"/>
    <property type="molecule type" value="mRNA"/>
</dbReference>